<name>A0ABS4PL59_9PSEU</name>
<keyword evidence="2" id="KW-1185">Reference proteome</keyword>
<sequence>MIDELGSVPAGTVVEFAARDLDIYPSPAVIAEAFSRREGRCVLGRPLYHEGEVPTGILATVPELKRMLLRPRLGQPPIATKKNARRGQDALYAIADAEPMPPATPQVERKRLLQRICAECQATSQLPFQPANDGKYYCEKHKRAADEREERQRIVDDSFRSALWSREILADPDTALVAMTWDRESQGYPFRVETVAGDVVLERVLPYVTGAPLLNATANDLPSWVNDPAGLVIADRRIIEAPSVHAVAAYRKLLGASDLDLRGINIAPRDEDNLARRYHRYANHPDRRHLFDGATRANTASVDWKRSLLTAAQVIEQIRQVLFEMARCPLSPDEVKRAKRLPRVPRSRASRRSVFRDVMLDVLEQNAGLGVRLYHPGASPLTPQE</sequence>
<dbReference type="EMBL" id="JAGGMS010000001">
    <property type="protein sequence ID" value="MBP2180130.1"/>
    <property type="molecule type" value="Genomic_DNA"/>
</dbReference>
<organism evidence="1 2">
    <name type="scientific">Amycolatopsis magusensis</name>
    <dbReference type="NCBI Taxonomy" id="882444"/>
    <lineage>
        <taxon>Bacteria</taxon>
        <taxon>Bacillati</taxon>
        <taxon>Actinomycetota</taxon>
        <taxon>Actinomycetes</taxon>
        <taxon>Pseudonocardiales</taxon>
        <taxon>Pseudonocardiaceae</taxon>
        <taxon>Amycolatopsis</taxon>
    </lineage>
</organism>
<dbReference type="Proteomes" id="UP000741013">
    <property type="component" value="Unassembled WGS sequence"/>
</dbReference>
<evidence type="ECO:0000313" key="1">
    <source>
        <dbReference type="EMBL" id="MBP2180130.1"/>
    </source>
</evidence>
<dbReference type="RefSeq" id="WP_209663746.1">
    <property type="nucleotide sequence ID" value="NZ_JAGGMS010000001.1"/>
</dbReference>
<reference evidence="1 2" key="1">
    <citation type="submission" date="2021-03" db="EMBL/GenBank/DDBJ databases">
        <title>Sequencing the genomes of 1000 actinobacteria strains.</title>
        <authorList>
            <person name="Klenk H.-P."/>
        </authorList>
    </citation>
    <scope>NUCLEOTIDE SEQUENCE [LARGE SCALE GENOMIC DNA]</scope>
    <source>
        <strain evidence="1 2">DSM 45510</strain>
    </source>
</reference>
<proteinExistence type="predicted"/>
<comment type="caution">
    <text evidence="1">The sequence shown here is derived from an EMBL/GenBank/DDBJ whole genome shotgun (WGS) entry which is preliminary data.</text>
</comment>
<gene>
    <name evidence="1" type="ORF">JOM49_001656</name>
</gene>
<evidence type="ECO:0000313" key="2">
    <source>
        <dbReference type="Proteomes" id="UP000741013"/>
    </source>
</evidence>
<protein>
    <submittedName>
        <fullName evidence="1">CxxC-x17-CxxC domain-containing protein</fullName>
    </submittedName>
</protein>
<accession>A0ABS4PL59</accession>